<feature type="compositionally biased region" description="Basic and acidic residues" evidence="1">
    <location>
        <begin position="151"/>
        <end position="162"/>
    </location>
</feature>
<keyword evidence="3" id="KW-1185">Reference proteome</keyword>
<feature type="compositionally biased region" description="Basic and acidic residues" evidence="1">
    <location>
        <begin position="325"/>
        <end position="344"/>
    </location>
</feature>
<feature type="region of interest" description="Disordered" evidence="1">
    <location>
        <begin position="287"/>
        <end position="580"/>
    </location>
</feature>
<feature type="compositionally biased region" description="Polar residues" evidence="1">
    <location>
        <begin position="432"/>
        <end position="443"/>
    </location>
</feature>
<dbReference type="Proteomes" id="UP001233999">
    <property type="component" value="Unassembled WGS sequence"/>
</dbReference>
<feature type="region of interest" description="Disordered" evidence="1">
    <location>
        <begin position="1"/>
        <end position="267"/>
    </location>
</feature>
<feature type="compositionally biased region" description="Low complexity" evidence="1">
    <location>
        <begin position="600"/>
        <end position="623"/>
    </location>
</feature>
<feature type="compositionally biased region" description="Low complexity" evidence="1">
    <location>
        <begin position="374"/>
        <end position="384"/>
    </location>
</feature>
<feature type="compositionally biased region" description="Low complexity" evidence="1">
    <location>
        <begin position="102"/>
        <end position="123"/>
    </location>
</feature>
<feature type="compositionally biased region" description="Polar residues" evidence="1">
    <location>
        <begin position="479"/>
        <end position="495"/>
    </location>
</feature>
<feature type="compositionally biased region" description="Basic and acidic residues" evidence="1">
    <location>
        <begin position="556"/>
        <end position="569"/>
    </location>
</feature>
<feature type="region of interest" description="Disordered" evidence="1">
    <location>
        <begin position="592"/>
        <end position="661"/>
    </location>
</feature>
<feature type="compositionally biased region" description="Basic and acidic residues" evidence="1">
    <location>
        <begin position="67"/>
        <end position="89"/>
    </location>
</feature>
<feature type="compositionally biased region" description="Basic and acidic residues" evidence="1">
    <location>
        <begin position="413"/>
        <end position="431"/>
    </location>
</feature>
<gene>
    <name evidence="2" type="ORF">L9F63_026754</name>
</gene>
<accession>A0AAD8AGG6</accession>
<reference evidence="2" key="2">
    <citation type="submission" date="2023-05" db="EMBL/GenBank/DDBJ databases">
        <authorList>
            <person name="Fouks B."/>
        </authorList>
    </citation>
    <scope>NUCLEOTIDE SEQUENCE</scope>
    <source>
        <strain evidence="2">Stay&amp;Tobe</strain>
        <tissue evidence="2">Testes</tissue>
    </source>
</reference>
<proteinExistence type="predicted"/>
<feature type="compositionally biased region" description="Low complexity" evidence="1">
    <location>
        <begin position="529"/>
        <end position="540"/>
    </location>
</feature>
<evidence type="ECO:0000313" key="2">
    <source>
        <dbReference type="EMBL" id="KAJ9598141.1"/>
    </source>
</evidence>
<dbReference type="AlphaFoldDB" id="A0AAD8AGG6"/>
<feature type="compositionally biased region" description="Polar residues" evidence="1">
    <location>
        <begin position="519"/>
        <end position="528"/>
    </location>
</feature>
<feature type="non-terminal residue" evidence="2">
    <location>
        <position position="690"/>
    </location>
</feature>
<feature type="compositionally biased region" description="Polar residues" evidence="1">
    <location>
        <begin position="163"/>
        <end position="173"/>
    </location>
</feature>
<organism evidence="2 3">
    <name type="scientific">Diploptera punctata</name>
    <name type="common">Pacific beetle cockroach</name>
    <dbReference type="NCBI Taxonomy" id="6984"/>
    <lineage>
        <taxon>Eukaryota</taxon>
        <taxon>Metazoa</taxon>
        <taxon>Ecdysozoa</taxon>
        <taxon>Arthropoda</taxon>
        <taxon>Hexapoda</taxon>
        <taxon>Insecta</taxon>
        <taxon>Pterygota</taxon>
        <taxon>Neoptera</taxon>
        <taxon>Polyneoptera</taxon>
        <taxon>Dictyoptera</taxon>
        <taxon>Blattodea</taxon>
        <taxon>Blaberoidea</taxon>
        <taxon>Blaberidae</taxon>
        <taxon>Diplopterinae</taxon>
        <taxon>Diploptera</taxon>
    </lineage>
</organism>
<feature type="compositionally biased region" description="Low complexity" evidence="1">
    <location>
        <begin position="345"/>
        <end position="361"/>
    </location>
</feature>
<evidence type="ECO:0000256" key="1">
    <source>
        <dbReference type="SAM" id="MobiDB-lite"/>
    </source>
</evidence>
<sequence length="690" mass="76161">KSPIKKSSLGEPPREAFPTDSVTSSYGVGPTDENGRPLFGLSALRRRQSTNNNVQIPQDTVDTAPLDESKPEPEEKLQETKPTEIRDSSGRPLFGGLKALKASSATVTNETSASTTTATSKTSIILNKTSRDRTPSIDESKDMPEQPVSSHLRDLVSKHEQNSRGSTVTQPNAPRQKPRAKLRDSFILQSKDTVTDKRTEETTRDTRVISQRAQSLKAIIQKHERKPKKEINAEREPSDDYPTTDRSQGDVEISRRPGILKKPRDDVVTETTCTSSATIISSRGTVNADGTVSLTRDIIQGESVSRPGEEPVTKITRSKYSYNTPEDKDSPAICYDKDDYDQTRKSSTSSRRSSPGKTPSPERNYPDDKPSKITTSSVTSSNSFRRSRVSDDERKSSITSKYDKFSSTSPQDDVIRRPKGPSDKTDDDKKYISSTTTILSSRQRMTDDDVTRTRSSPDRRSIDDTEYEPEHSTQRTEKYGSSTTTTVAHRTSGKTPDSVRRQIFADGGNEEIDVDCSRRTSGSNYGKYSSSTAVTRTVTSNLLESERRSSTGIRGSGDERRSSINRETQDYDDESDGQQEGTRAMLRLEEHTQRSEMHYSSSSSVTQSRTVGGTSTTVVESKSIPSQITGVGRRRSSTNLDGDRESSPTPSTGSSGFPRLARGGSVRALSQKFQQAAVTIMIKKTKCLIM</sequence>
<feature type="compositionally biased region" description="Basic and acidic residues" evidence="1">
    <location>
        <begin position="129"/>
        <end position="144"/>
    </location>
</feature>
<dbReference type="EMBL" id="JASPKZ010001259">
    <property type="protein sequence ID" value="KAJ9598141.1"/>
    <property type="molecule type" value="Genomic_DNA"/>
</dbReference>
<name>A0AAD8AGG6_DIPPU</name>
<feature type="non-terminal residue" evidence="2">
    <location>
        <position position="1"/>
    </location>
</feature>
<feature type="compositionally biased region" description="Basic and acidic residues" evidence="1">
    <location>
        <begin position="193"/>
        <end position="207"/>
    </location>
</feature>
<reference evidence="2" key="1">
    <citation type="journal article" date="2023" name="IScience">
        <title>Live-bearing cockroach genome reveals convergent evolutionary mechanisms linked to viviparity in insects and beyond.</title>
        <authorList>
            <person name="Fouks B."/>
            <person name="Harrison M.C."/>
            <person name="Mikhailova A.A."/>
            <person name="Marchal E."/>
            <person name="English S."/>
            <person name="Carruthers M."/>
            <person name="Jennings E.C."/>
            <person name="Chiamaka E.L."/>
            <person name="Frigard R.A."/>
            <person name="Pippel M."/>
            <person name="Attardo G.M."/>
            <person name="Benoit J.B."/>
            <person name="Bornberg-Bauer E."/>
            <person name="Tobe S.S."/>
        </authorList>
    </citation>
    <scope>NUCLEOTIDE SEQUENCE</scope>
    <source>
        <strain evidence="2">Stay&amp;Tobe</strain>
    </source>
</reference>
<protein>
    <submittedName>
        <fullName evidence="2">Uncharacterized protein</fullName>
    </submittedName>
</protein>
<feature type="compositionally biased region" description="Basic and acidic residues" evidence="1">
    <location>
        <begin position="388"/>
        <end position="404"/>
    </location>
</feature>
<evidence type="ECO:0000313" key="3">
    <source>
        <dbReference type="Proteomes" id="UP001233999"/>
    </source>
</evidence>
<feature type="compositionally biased region" description="Polar residues" evidence="1">
    <location>
        <begin position="49"/>
        <end position="61"/>
    </location>
</feature>
<feature type="compositionally biased region" description="Basic and acidic residues" evidence="1">
    <location>
        <begin position="227"/>
        <end position="238"/>
    </location>
</feature>
<comment type="caution">
    <text evidence="2">The sequence shown here is derived from an EMBL/GenBank/DDBJ whole genome shotgun (WGS) entry which is preliminary data.</text>
</comment>
<feature type="compositionally biased region" description="Low complexity" evidence="1">
    <location>
        <begin position="647"/>
        <end position="656"/>
    </location>
</feature>
<feature type="compositionally biased region" description="Basic and acidic residues" evidence="1">
    <location>
        <begin position="444"/>
        <end position="478"/>
    </location>
</feature>